<accession>A0A069CRY4</accession>
<dbReference type="STRING" id="1329250.WOSG25_012390"/>
<feature type="transmembrane region" description="Helical" evidence="7">
    <location>
        <begin position="210"/>
        <end position="229"/>
    </location>
</feature>
<feature type="transmembrane region" description="Helical" evidence="7">
    <location>
        <begin position="235"/>
        <end position="252"/>
    </location>
</feature>
<keyword evidence="5 7" id="KW-1133">Transmembrane helix</keyword>
<keyword evidence="6 7" id="KW-0472">Membrane</keyword>
<keyword evidence="10" id="KW-1185">Reference proteome</keyword>
<evidence type="ECO:0000256" key="5">
    <source>
        <dbReference type="ARBA" id="ARBA00022989"/>
    </source>
</evidence>
<dbReference type="SUPFAM" id="SSF161098">
    <property type="entry name" value="MetI-like"/>
    <property type="match status" value="1"/>
</dbReference>
<keyword evidence="2 7" id="KW-0813">Transport</keyword>
<dbReference type="GO" id="GO:0015416">
    <property type="term" value="F:ABC-type phosphonate transporter activity"/>
    <property type="evidence" value="ECO:0007669"/>
    <property type="project" value="InterPro"/>
</dbReference>
<evidence type="ECO:0000256" key="2">
    <source>
        <dbReference type="ARBA" id="ARBA00022448"/>
    </source>
</evidence>
<feature type="domain" description="ABC transmembrane type-1" evidence="8">
    <location>
        <begin position="69"/>
        <end position="252"/>
    </location>
</feature>
<dbReference type="PANTHER" id="PTHR30043:SF1">
    <property type="entry name" value="ABC TRANSPORT SYSTEM PERMEASE PROTEIN P69"/>
    <property type="match status" value="1"/>
</dbReference>
<dbReference type="InterPro" id="IPR000515">
    <property type="entry name" value="MetI-like"/>
</dbReference>
<dbReference type="NCBIfam" id="TIGR01097">
    <property type="entry name" value="PhnE"/>
    <property type="match status" value="1"/>
</dbReference>
<dbReference type="Pfam" id="PF00528">
    <property type="entry name" value="BPD_transp_1"/>
    <property type="match status" value="1"/>
</dbReference>
<comment type="subcellular location">
    <subcellularLocation>
        <location evidence="1 7">Cell membrane</location>
        <topology evidence="1 7">Multi-pass membrane protein</topology>
    </subcellularLocation>
</comment>
<protein>
    <submittedName>
        <fullName evidence="9">Phosphonate transport system permease protein</fullName>
    </submittedName>
</protein>
<evidence type="ECO:0000256" key="4">
    <source>
        <dbReference type="ARBA" id="ARBA00022692"/>
    </source>
</evidence>
<feature type="transmembrane region" description="Helical" evidence="7">
    <location>
        <begin position="121"/>
        <end position="145"/>
    </location>
</feature>
<dbReference type="GO" id="GO:0005886">
    <property type="term" value="C:plasma membrane"/>
    <property type="evidence" value="ECO:0007669"/>
    <property type="project" value="UniProtKB-SubCell"/>
</dbReference>
<evidence type="ECO:0000313" key="10">
    <source>
        <dbReference type="Proteomes" id="UP000030643"/>
    </source>
</evidence>
<gene>
    <name evidence="9" type="primary">phnE</name>
    <name evidence="9" type="ORF">WOSG25_012390</name>
</gene>
<keyword evidence="3" id="KW-1003">Cell membrane</keyword>
<organism evidence="9 10">
    <name type="scientific">Weissella oryzae (strain DSM 25784 / JCM 18191 / LMG 30913 / SG25)</name>
    <dbReference type="NCBI Taxonomy" id="1329250"/>
    <lineage>
        <taxon>Bacteria</taxon>
        <taxon>Bacillati</taxon>
        <taxon>Bacillota</taxon>
        <taxon>Bacilli</taxon>
        <taxon>Lactobacillales</taxon>
        <taxon>Lactobacillaceae</taxon>
        <taxon>Weissella</taxon>
    </lineage>
</organism>
<comment type="similarity">
    <text evidence="7">Belongs to the binding-protein-dependent transport system permease family.</text>
</comment>
<evidence type="ECO:0000313" key="9">
    <source>
        <dbReference type="EMBL" id="GAK30142.1"/>
    </source>
</evidence>
<keyword evidence="4 7" id="KW-0812">Transmembrane</keyword>
<dbReference type="CDD" id="cd06261">
    <property type="entry name" value="TM_PBP2"/>
    <property type="match status" value="1"/>
</dbReference>
<dbReference type="PANTHER" id="PTHR30043">
    <property type="entry name" value="PHOSPHONATES TRANSPORT SYSTEM PERMEASE PROTEIN"/>
    <property type="match status" value="1"/>
</dbReference>
<evidence type="ECO:0000256" key="1">
    <source>
        <dbReference type="ARBA" id="ARBA00004651"/>
    </source>
</evidence>
<dbReference type="eggNOG" id="COG3639">
    <property type="taxonomic scope" value="Bacteria"/>
</dbReference>
<dbReference type="Gene3D" id="1.10.3720.10">
    <property type="entry name" value="MetI-like"/>
    <property type="match status" value="1"/>
</dbReference>
<dbReference type="AlphaFoldDB" id="A0A069CRY4"/>
<reference evidence="10" key="1">
    <citation type="journal article" date="2014" name="Genome Announc.">
        <title>Draft genome sequence of Weissella oryzae SG25T, isolated from fermented rice grains.</title>
        <authorList>
            <person name="Tanizawa Y."/>
            <person name="Fujisawa T."/>
            <person name="Mochizuki T."/>
            <person name="Kaminuma E."/>
            <person name="Suzuki Y."/>
            <person name="Nakamura Y."/>
            <person name="Tohno M."/>
        </authorList>
    </citation>
    <scope>NUCLEOTIDE SEQUENCE [LARGE SCALE GENOMIC DNA]</scope>
    <source>
        <strain evidence="10">DSM 25784 / JCM 18191 / LMG 30913 / SG25</strain>
    </source>
</reference>
<name>A0A069CRY4_WEIOS</name>
<dbReference type="RefSeq" id="WP_027698279.1">
    <property type="nucleotide sequence ID" value="NZ_DF820484.1"/>
</dbReference>
<evidence type="ECO:0000256" key="7">
    <source>
        <dbReference type="RuleBase" id="RU363032"/>
    </source>
</evidence>
<evidence type="ECO:0000259" key="8">
    <source>
        <dbReference type="PROSITE" id="PS50928"/>
    </source>
</evidence>
<dbReference type="InterPro" id="IPR035906">
    <property type="entry name" value="MetI-like_sf"/>
</dbReference>
<evidence type="ECO:0000256" key="3">
    <source>
        <dbReference type="ARBA" id="ARBA00022475"/>
    </source>
</evidence>
<dbReference type="InterPro" id="IPR005769">
    <property type="entry name" value="PhnE/PtxC"/>
</dbReference>
<evidence type="ECO:0000256" key="6">
    <source>
        <dbReference type="ARBA" id="ARBA00023136"/>
    </source>
</evidence>
<dbReference type="Proteomes" id="UP000030643">
    <property type="component" value="Unassembled WGS sequence"/>
</dbReference>
<feature type="transmembrane region" description="Helical" evidence="7">
    <location>
        <begin position="177"/>
        <end position="198"/>
    </location>
</feature>
<sequence>MDSSLPKQQPFARWHLKSLFIVLIILALLIGSAINTQAGAEFSWDQFGALWVKMAQPDWTYFSAIIGPILQTIQMAIVGTVLGAIISVPFALLAASNIIKSRVIRQVVRFFLNLVRALPDLLLAALFVAVVGIGPMAGVGALTIFSFGMMSKLFYEAIETIDEGPIEALTAAGANSWQVIVFAIMPQVLNSFTSYFLYTLEINVRASTVLGYLGAGGVGLYLQVTLSMFRYDRTAVVIIAILIVVVLVDTISNRLREALG</sequence>
<proteinExistence type="inferred from homology"/>
<feature type="transmembrane region" description="Helical" evidence="7">
    <location>
        <begin position="62"/>
        <end position="95"/>
    </location>
</feature>
<dbReference type="PROSITE" id="PS50928">
    <property type="entry name" value="ABC_TM1"/>
    <property type="match status" value="1"/>
</dbReference>
<dbReference type="EMBL" id="DF820484">
    <property type="protein sequence ID" value="GAK30142.1"/>
    <property type="molecule type" value="Genomic_DNA"/>
</dbReference>
<dbReference type="OrthoDB" id="9808005at2"/>